<dbReference type="EMBL" id="WAAU01000008">
    <property type="protein sequence ID" value="KAB1159288.1"/>
    <property type="molecule type" value="Genomic_DNA"/>
</dbReference>
<evidence type="ECO:0000313" key="2">
    <source>
        <dbReference type="EMBL" id="KAB1159288.1"/>
    </source>
</evidence>
<dbReference type="AlphaFoldDB" id="A0A7J5ANU8"/>
<keyword evidence="1" id="KW-0472">Membrane</keyword>
<keyword evidence="1" id="KW-0812">Transmembrane</keyword>
<comment type="caution">
    <text evidence="2">The sequence shown here is derived from an EMBL/GenBank/DDBJ whole genome shotgun (WGS) entry which is preliminary data.</text>
</comment>
<evidence type="ECO:0000256" key="1">
    <source>
        <dbReference type="SAM" id="Phobius"/>
    </source>
</evidence>
<dbReference type="RefSeq" id="WP_150898507.1">
    <property type="nucleotide sequence ID" value="NZ_WAAU01000008.1"/>
</dbReference>
<keyword evidence="3" id="KW-1185">Reference proteome</keyword>
<proteinExistence type="predicted"/>
<protein>
    <submittedName>
        <fullName evidence="2">Uncharacterized protein</fullName>
    </submittedName>
</protein>
<accession>A0A7J5ANU8</accession>
<keyword evidence="1" id="KW-1133">Transmembrane helix</keyword>
<evidence type="ECO:0000313" key="3">
    <source>
        <dbReference type="Proteomes" id="UP000467305"/>
    </source>
</evidence>
<dbReference type="Proteomes" id="UP000467305">
    <property type="component" value="Unassembled WGS sequence"/>
</dbReference>
<feature type="transmembrane region" description="Helical" evidence="1">
    <location>
        <begin position="90"/>
        <end position="111"/>
    </location>
</feature>
<name>A0A7J5ANU8_9FLAO</name>
<feature type="transmembrane region" description="Helical" evidence="1">
    <location>
        <begin position="36"/>
        <end position="59"/>
    </location>
</feature>
<gene>
    <name evidence="2" type="ORF">F7018_02970</name>
</gene>
<reference evidence="2 3" key="1">
    <citation type="submission" date="2019-09" db="EMBL/GenBank/DDBJ databases">
        <authorList>
            <person name="Cao W.R."/>
        </authorList>
    </citation>
    <scope>NUCLEOTIDE SEQUENCE [LARGE SCALE GENOMIC DNA]</scope>
    <source>
        <strain evidence="3">a4</strain>
    </source>
</reference>
<organism evidence="2 3">
    <name type="scientific">Tenacibaculum aiptasiae</name>
    <dbReference type="NCBI Taxonomy" id="426481"/>
    <lineage>
        <taxon>Bacteria</taxon>
        <taxon>Pseudomonadati</taxon>
        <taxon>Bacteroidota</taxon>
        <taxon>Flavobacteriia</taxon>
        <taxon>Flavobacteriales</taxon>
        <taxon>Flavobacteriaceae</taxon>
        <taxon>Tenacibaculum</taxon>
    </lineage>
</organism>
<feature type="transmembrane region" description="Helical" evidence="1">
    <location>
        <begin position="65"/>
        <end position="83"/>
    </location>
</feature>
<sequence>MSTTKQLTVSNLNFKTLNFNPIKTINQKIAEEKKNAIGISVILIMIGTMIASFSAALAVHGEVNLFPLIFTCVSAMGANALAISQRPFKVVAWGFIINILGNILLIIYQLALLA</sequence>
<dbReference type="OrthoDB" id="1189796at2"/>